<protein>
    <submittedName>
        <fullName evidence="2">Si:ch211-152c2.3</fullName>
    </submittedName>
</protein>
<reference evidence="2" key="1">
    <citation type="submission" date="2016-05" db="EMBL/GenBank/DDBJ databases">
        <authorList>
            <person name="Lavstsen T."/>
            <person name="Jespersen J.S."/>
        </authorList>
    </citation>
    <scope>NUCLEOTIDE SEQUENCE</scope>
    <source>
        <tissue evidence="2">Brain</tissue>
    </source>
</reference>
<accession>A0A1A7Y6Y5</accession>
<evidence type="ECO:0000256" key="1">
    <source>
        <dbReference type="SAM" id="SignalP"/>
    </source>
</evidence>
<evidence type="ECO:0000313" key="2">
    <source>
        <dbReference type="EMBL" id="SBP26058.1"/>
    </source>
</evidence>
<gene>
    <name evidence="2" type="primary">SI:CH211-152C2.3</name>
</gene>
<name>A0A1A7Y6Y5_9TELE</name>
<organism evidence="2">
    <name type="scientific">Iconisemion striatum</name>
    <dbReference type="NCBI Taxonomy" id="60296"/>
    <lineage>
        <taxon>Eukaryota</taxon>
        <taxon>Metazoa</taxon>
        <taxon>Chordata</taxon>
        <taxon>Craniata</taxon>
        <taxon>Vertebrata</taxon>
        <taxon>Euteleostomi</taxon>
        <taxon>Actinopterygii</taxon>
        <taxon>Neopterygii</taxon>
        <taxon>Teleostei</taxon>
        <taxon>Neoteleostei</taxon>
        <taxon>Acanthomorphata</taxon>
        <taxon>Ovalentaria</taxon>
        <taxon>Atherinomorphae</taxon>
        <taxon>Cyprinodontiformes</taxon>
        <taxon>Nothobranchiidae</taxon>
        <taxon>Iconisemion</taxon>
    </lineage>
</organism>
<feature type="signal peptide" evidence="1">
    <location>
        <begin position="1"/>
        <end position="22"/>
    </location>
</feature>
<dbReference type="EMBL" id="HADX01003826">
    <property type="protein sequence ID" value="SBP26058.1"/>
    <property type="molecule type" value="Transcribed_RNA"/>
</dbReference>
<dbReference type="EMBL" id="HADW01008622">
    <property type="protein sequence ID" value="SBP10022.1"/>
    <property type="molecule type" value="Transcribed_RNA"/>
</dbReference>
<keyword evidence="1" id="KW-0732">Signal</keyword>
<sequence length="96" mass="9819">MKMFKMMLVQLGVLLLAICISAQSSTITPIKVSNTSTATGTYNTGTGNTTMAKGTYSTGTGNTTTASNGAGVLLQAGTFSALTPVIMAASLLQRYC</sequence>
<dbReference type="AlphaFoldDB" id="A0A1A7Y6Y5"/>
<reference evidence="2" key="2">
    <citation type="submission" date="2016-06" db="EMBL/GenBank/DDBJ databases">
        <title>The genome of a short-lived fish provides insights into sex chromosome evolution and the genetic control of aging.</title>
        <authorList>
            <person name="Reichwald K."/>
            <person name="Felder M."/>
            <person name="Petzold A."/>
            <person name="Koch P."/>
            <person name="Groth M."/>
            <person name="Platzer M."/>
        </authorList>
    </citation>
    <scope>NUCLEOTIDE SEQUENCE</scope>
    <source>
        <tissue evidence="2">Brain</tissue>
    </source>
</reference>
<feature type="chain" id="PRO_5015054810" evidence="1">
    <location>
        <begin position="23"/>
        <end position="96"/>
    </location>
</feature>
<proteinExistence type="predicted"/>